<comment type="similarity">
    <text evidence="1">Belongs to the D-isomer specific 2-hydroxyacid dehydrogenase family.</text>
</comment>
<evidence type="ECO:0000256" key="4">
    <source>
        <dbReference type="ARBA" id="ARBA00022553"/>
    </source>
</evidence>
<dbReference type="InterPro" id="IPR029753">
    <property type="entry name" value="D-isomer_DH_CS"/>
</dbReference>
<keyword evidence="12" id="KW-1185">Reference proteome</keyword>
<dbReference type="PANTHER" id="PTHR42938:SF22">
    <property type="entry name" value="D-3-PHOSPHOGLYCERATE DEHYDROGENASE"/>
    <property type="match status" value="1"/>
</dbReference>
<protein>
    <recommendedName>
        <fullName evidence="3">D-3-phosphoglycerate dehydrogenase</fullName>
    </recommendedName>
</protein>
<comment type="subunit">
    <text evidence="2">Homotetramer.</text>
</comment>
<evidence type="ECO:0000259" key="10">
    <source>
        <dbReference type="Pfam" id="PF02826"/>
    </source>
</evidence>
<dbReference type="Pfam" id="PF02826">
    <property type="entry name" value="2-Hacid_dh_C"/>
    <property type="match status" value="1"/>
</dbReference>
<dbReference type="GO" id="GO:0008652">
    <property type="term" value="P:amino acid biosynthetic process"/>
    <property type="evidence" value="ECO:0007669"/>
    <property type="project" value="UniProtKB-KW"/>
</dbReference>
<evidence type="ECO:0000256" key="7">
    <source>
        <dbReference type="ARBA" id="ARBA00023002"/>
    </source>
</evidence>
<evidence type="ECO:0000313" key="11">
    <source>
        <dbReference type="EMBL" id="CAB0033615.1"/>
    </source>
</evidence>
<keyword evidence="8" id="KW-0520">NAD</keyword>
<dbReference type="GO" id="GO:0004617">
    <property type="term" value="F:phosphoglycerate dehydrogenase activity"/>
    <property type="evidence" value="ECO:0007669"/>
    <property type="project" value="TreeGrafter"/>
</dbReference>
<keyword evidence="7" id="KW-0560">Oxidoreductase</keyword>
<evidence type="ECO:0000256" key="8">
    <source>
        <dbReference type="ARBA" id="ARBA00023027"/>
    </source>
</evidence>
<dbReference type="PROSITE" id="PS00065">
    <property type="entry name" value="D_2_HYDROXYACID_DH_1"/>
    <property type="match status" value="1"/>
</dbReference>
<dbReference type="AlphaFoldDB" id="A0A6H5I862"/>
<dbReference type="InterPro" id="IPR036291">
    <property type="entry name" value="NAD(P)-bd_dom_sf"/>
</dbReference>
<name>A0A6H5I862_9HYME</name>
<dbReference type="PROSITE" id="PS00671">
    <property type="entry name" value="D_2_HYDROXYACID_DH_3"/>
    <property type="match status" value="1"/>
</dbReference>
<sequence length="529" mass="56759">MNLDVKSVFISDRVGPGCEALFKEHGVEVTTKYGLPKDELIAELKKHDAVVVRSETKITADIIEAVPNLKMVGRAGTGTDNIDLTAATNNGVVVLNTPGGNSISACELTCGMIYALSRNIVPAGQSMKEGRWDRKLYSGFELYGKTLGVVGFGRIGREVAQRMLACGMKVVAYDPFLTRDEAKRLGVEFGHIDDIWKLSDMITFHTPLMPETKNLLNKDTLARCKKGVYVVNVARGGIVDEQALLDSLKAGHCGGAALDVFSEEPITSAHLLELVKHSRVVATPHLGASTAEAQERVAVEIAEQMLVLGGHTNRYPLTGVVNAPSIRAARDPELAPRLDLAVKLGELLGRMLPTISEVDFAVTHYHGKPSSQDGNCAAALLQGVLQSRADTVAGVGVTPNLINSVKLGEKLKLKVREADCDKQGLEHEYAVEIRAGDLSVKGTCDKATKLNFLLNVNGADAAKPIPMADQVSLYKIGKAEDLAQVVQAVVKTEGKISSVDNLADKFVLVQTKDPVDLAKVQLPAGVQKY</sequence>
<dbReference type="PANTHER" id="PTHR42938">
    <property type="entry name" value="FORMATE DEHYDROGENASE 1"/>
    <property type="match status" value="1"/>
</dbReference>
<evidence type="ECO:0000259" key="9">
    <source>
        <dbReference type="Pfam" id="PF00389"/>
    </source>
</evidence>
<keyword evidence="5" id="KW-0028">Amino-acid biosynthesis</keyword>
<dbReference type="Proteomes" id="UP000479190">
    <property type="component" value="Unassembled WGS sequence"/>
</dbReference>
<evidence type="ECO:0000256" key="2">
    <source>
        <dbReference type="ARBA" id="ARBA00011881"/>
    </source>
</evidence>
<dbReference type="FunFam" id="3.40.50.720:FF:000021">
    <property type="entry name" value="D-3-phosphoglycerate dehydrogenase"/>
    <property type="match status" value="1"/>
</dbReference>
<dbReference type="EMBL" id="CADCXV010000716">
    <property type="protein sequence ID" value="CAB0033615.1"/>
    <property type="molecule type" value="Genomic_DNA"/>
</dbReference>
<dbReference type="InterPro" id="IPR029009">
    <property type="entry name" value="ASB_dom_sf"/>
</dbReference>
<dbReference type="Gene3D" id="3.40.50.720">
    <property type="entry name" value="NAD(P)-binding Rossmann-like Domain"/>
    <property type="match status" value="2"/>
</dbReference>
<dbReference type="GO" id="GO:0051287">
    <property type="term" value="F:NAD binding"/>
    <property type="evidence" value="ECO:0007669"/>
    <property type="project" value="InterPro"/>
</dbReference>
<accession>A0A6H5I862</accession>
<dbReference type="OrthoDB" id="1621027at2759"/>
<evidence type="ECO:0000256" key="3">
    <source>
        <dbReference type="ARBA" id="ARBA00021582"/>
    </source>
</evidence>
<gene>
    <name evidence="11" type="ORF">TBRA_LOCUS5513</name>
</gene>
<dbReference type="CDD" id="cd12173">
    <property type="entry name" value="PGDH_4"/>
    <property type="match status" value="1"/>
</dbReference>
<proteinExistence type="inferred from homology"/>
<evidence type="ECO:0000256" key="1">
    <source>
        <dbReference type="ARBA" id="ARBA00005854"/>
    </source>
</evidence>
<dbReference type="Gene3D" id="3.30.1330.90">
    <property type="entry name" value="D-3-phosphoglycerate dehydrogenase, domain 3"/>
    <property type="match status" value="1"/>
</dbReference>
<dbReference type="Pfam" id="PF00389">
    <property type="entry name" value="2-Hacid_dh"/>
    <property type="match status" value="1"/>
</dbReference>
<reference evidence="11 12" key="1">
    <citation type="submission" date="2020-02" db="EMBL/GenBank/DDBJ databases">
        <authorList>
            <person name="Ferguson B K."/>
        </authorList>
    </citation>
    <scope>NUCLEOTIDE SEQUENCE [LARGE SCALE GENOMIC DNA]</scope>
</reference>
<keyword evidence="6" id="KW-0007">Acetylation</keyword>
<evidence type="ECO:0000256" key="6">
    <source>
        <dbReference type="ARBA" id="ARBA00022990"/>
    </source>
</evidence>
<keyword evidence="4" id="KW-0597">Phosphoprotein</keyword>
<dbReference type="SUPFAM" id="SSF52283">
    <property type="entry name" value="Formate/glycerate dehydrogenase catalytic domain-like"/>
    <property type="match status" value="1"/>
</dbReference>
<dbReference type="SUPFAM" id="SSF51735">
    <property type="entry name" value="NAD(P)-binding Rossmann-fold domains"/>
    <property type="match status" value="1"/>
</dbReference>
<organism evidence="11 12">
    <name type="scientific">Trichogramma brassicae</name>
    <dbReference type="NCBI Taxonomy" id="86971"/>
    <lineage>
        <taxon>Eukaryota</taxon>
        <taxon>Metazoa</taxon>
        <taxon>Ecdysozoa</taxon>
        <taxon>Arthropoda</taxon>
        <taxon>Hexapoda</taxon>
        <taxon>Insecta</taxon>
        <taxon>Pterygota</taxon>
        <taxon>Neoptera</taxon>
        <taxon>Endopterygota</taxon>
        <taxon>Hymenoptera</taxon>
        <taxon>Apocrita</taxon>
        <taxon>Proctotrupomorpha</taxon>
        <taxon>Chalcidoidea</taxon>
        <taxon>Trichogrammatidae</taxon>
        <taxon>Trichogramma</taxon>
    </lineage>
</organism>
<evidence type="ECO:0000313" key="12">
    <source>
        <dbReference type="Proteomes" id="UP000479190"/>
    </source>
</evidence>
<dbReference type="InterPro" id="IPR006140">
    <property type="entry name" value="D-isomer_DH_NAD-bd"/>
</dbReference>
<dbReference type="InterPro" id="IPR029752">
    <property type="entry name" value="D-isomer_DH_CS1"/>
</dbReference>
<dbReference type="InterPro" id="IPR006139">
    <property type="entry name" value="D-isomer_2_OHA_DH_cat_dom"/>
</dbReference>
<evidence type="ECO:0000256" key="5">
    <source>
        <dbReference type="ARBA" id="ARBA00022605"/>
    </source>
</evidence>
<feature type="domain" description="D-isomer specific 2-hydroxyacid dehydrogenase NAD-binding" evidence="10">
    <location>
        <begin position="111"/>
        <end position="287"/>
    </location>
</feature>
<feature type="domain" description="D-isomer specific 2-hydroxyacid dehydrogenase catalytic" evidence="9">
    <location>
        <begin position="8"/>
        <end position="306"/>
    </location>
</feature>